<keyword evidence="1" id="KW-1015">Disulfide bond</keyword>
<sequence length="286" mass="30751">MEASSSINTVADCVWYLSCPISVRMFSSVCFLLTLALAYTNAGKEQIVAGKEQIVAGKPAKPCQFPSIVHLLFDTHDGTYACGGTLLSNRHVLTASHCFAKGTHTIRVRIGDIDVENSNVLTINANSWAMHPSFTDTPMRNDVAVLHLESPVTFSNCIKASPLPPANTVYDNRKCIAAGWGAVGAGKHGPSTLHHVAMSVISHEKCKQKMSYANLQKQHLCAGDFVDGGPSTCVGDSGGPLYCPDRGNMVVAGITSFGYGCDVDAAIFTDVSYFRKWILEAMEMLE</sequence>
<protein>
    <recommendedName>
        <fullName evidence="4">Peptidase S1 domain-containing protein</fullName>
    </recommendedName>
</protein>
<dbReference type="InterPro" id="IPR051487">
    <property type="entry name" value="Ser/Thr_Proteases_Immune/Dev"/>
</dbReference>
<dbReference type="PRINTS" id="PR00722">
    <property type="entry name" value="CHYMOTRYPSIN"/>
</dbReference>
<dbReference type="CDD" id="cd00190">
    <property type="entry name" value="Tryp_SPc"/>
    <property type="match status" value="1"/>
</dbReference>
<dbReference type="Gene3D" id="2.40.10.10">
    <property type="entry name" value="Trypsin-like serine proteases"/>
    <property type="match status" value="1"/>
</dbReference>
<evidence type="ECO:0000313" key="5">
    <source>
        <dbReference type="EMBL" id="KOF83526.1"/>
    </source>
</evidence>
<dbReference type="KEGG" id="obi:106873149"/>
<keyword evidence="3" id="KW-0378">Hydrolase</keyword>
<name>A0A0L8H2M4_OCTBM</name>
<keyword evidence="3" id="KW-0645">Protease</keyword>
<evidence type="ECO:0000256" key="1">
    <source>
        <dbReference type="ARBA" id="ARBA00023157"/>
    </source>
</evidence>
<keyword evidence="3" id="KW-0720">Serine protease</keyword>
<dbReference type="PROSITE" id="PS00134">
    <property type="entry name" value="TRYPSIN_HIS"/>
    <property type="match status" value="1"/>
</dbReference>
<dbReference type="OMA" id="NANSWAM"/>
<dbReference type="InterPro" id="IPR001254">
    <property type="entry name" value="Trypsin_dom"/>
</dbReference>
<evidence type="ECO:0000256" key="3">
    <source>
        <dbReference type="RuleBase" id="RU363034"/>
    </source>
</evidence>
<dbReference type="STRING" id="37653.A0A0L8H2M4"/>
<accession>A0A0L8H2M4</accession>
<reference evidence="5" key="1">
    <citation type="submission" date="2015-07" db="EMBL/GenBank/DDBJ databases">
        <title>MeaNS - Measles Nucleotide Surveillance Program.</title>
        <authorList>
            <person name="Tran T."/>
            <person name="Druce J."/>
        </authorList>
    </citation>
    <scope>NUCLEOTIDE SEQUENCE</scope>
    <source>
        <strain evidence="5">UCB-OBI-ISO-001</strain>
        <tissue evidence="5">Gonad</tissue>
    </source>
</reference>
<dbReference type="InterPro" id="IPR001314">
    <property type="entry name" value="Peptidase_S1A"/>
</dbReference>
<proteinExistence type="inferred from homology"/>
<dbReference type="GO" id="GO:0006508">
    <property type="term" value="P:proteolysis"/>
    <property type="evidence" value="ECO:0007669"/>
    <property type="project" value="UniProtKB-KW"/>
</dbReference>
<dbReference type="OrthoDB" id="546450at2759"/>
<dbReference type="GO" id="GO:0004252">
    <property type="term" value="F:serine-type endopeptidase activity"/>
    <property type="evidence" value="ECO:0007669"/>
    <property type="project" value="InterPro"/>
</dbReference>
<dbReference type="FunFam" id="2.40.10.10:FF:000002">
    <property type="entry name" value="Transmembrane protease serine"/>
    <property type="match status" value="1"/>
</dbReference>
<dbReference type="EMBL" id="KQ419448">
    <property type="protein sequence ID" value="KOF83526.1"/>
    <property type="molecule type" value="Genomic_DNA"/>
</dbReference>
<dbReference type="InterPro" id="IPR018114">
    <property type="entry name" value="TRYPSIN_HIS"/>
</dbReference>
<evidence type="ECO:0000256" key="2">
    <source>
        <dbReference type="ARBA" id="ARBA00024195"/>
    </source>
</evidence>
<dbReference type="PANTHER" id="PTHR24256">
    <property type="entry name" value="TRYPTASE-RELATED"/>
    <property type="match status" value="1"/>
</dbReference>
<dbReference type="AlphaFoldDB" id="A0A0L8H2M4"/>
<dbReference type="Pfam" id="PF00089">
    <property type="entry name" value="Trypsin"/>
    <property type="match status" value="1"/>
</dbReference>
<dbReference type="SUPFAM" id="SSF50494">
    <property type="entry name" value="Trypsin-like serine proteases"/>
    <property type="match status" value="1"/>
</dbReference>
<dbReference type="PROSITE" id="PS50240">
    <property type="entry name" value="TRYPSIN_DOM"/>
    <property type="match status" value="1"/>
</dbReference>
<dbReference type="InterPro" id="IPR033116">
    <property type="entry name" value="TRYPSIN_SER"/>
</dbReference>
<dbReference type="PROSITE" id="PS00135">
    <property type="entry name" value="TRYPSIN_SER"/>
    <property type="match status" value="1"/>
</dbReference>
<evidence type="ECO:0000259" key="4">
    <source>
        <dbReference type="PROSITE" id="PS50240"/>
    </source>
</evidence>
<comment type="similarity">
    <text evidence="2">Belongs to the peptidase S1 family. CLIP subfamily.</text>
</comment>
<dbReference type="FunFam" id="2.40.10.10:FF:000068">
    <property type="entry name" value="transmembrane protease serine 2"/>
    <property type="match status" value="1"/>
</dbReference>
<dbReference type="InterPro" id="IPR009003">
    <property type="entry name" value="Peptidase_S1_PA"/>
</dbReference>
<gene>
    <name evidence="5" type="ORF">OCBIM_22023631mg</name>
</gene>
<dbReference type="InterPro" id="IPR043504">
    <property type="entry name" value="Peptidase_S1_PA_chymotrypsin"/>
</dbReference>
<feature type="domain" description="Peptidase S1" evidence="4">
    <location>
        <begin position="54"/>
        <end position="283"/>
    </location>
</feature>
<dbReference type="SMART" id="SM00020">
    <property type="entry name" value="Tryp_SPc"/>
    <property type="match status" value="1"/>
</dbReference>
<organism evidence="5">
    <name type="scientific">Octopus bimaculoides</name>
    <name type="common">California two-spotted octopus</name>
    <dbReference type="NCBI Taxonomy" id="37653"/>
    <lineage>
        <taxon>Eukaryota</taxon>
        <taxon>Metazoa</taxon>
        <taxon>Spiralia</taxon>
        <taxon>Lophotrochozoa</taxon>
        <taxon>Mollusca</taxon>
        <taxon>Cephalopoda</taxon>
        <taxon>Coleoidea</taxon>
        <taxon>Octopodiformes</taxon>
        <taxon>Octopoda</taxon>
        <taxon>Incirrata</taxon>
        <taxon>Octopodidae</taxon>
        <taxon>Octopus</taxon>
    </lineage>
</organism>